<dbReference type="EMBL" id="JAEAOA010001385">
    <property type="protein sequence ID" value="KAK3583856.1"/>
    <property type="molecule type" value="Genomic_DNA"/>
</dbReference>
<sequence length="119" mass="11760">MNTLVISCFVVICCFALVQGQGTTGADAGAAGAAGSTGSTGQMGQLATLMALSGGGRGGGSSRGGMSSLFSNPMMRMALLSGGGSDAMTELMTFRCLSSATMDPMCMMLLFNGGLGGMF</sequence>
<reference evidence="2" key="2">
    <citation type="journal article" date="2021" name="Genome Biol. Evol.">
        <title>Developing a high-quality reference genome for a parasitic bivalve with doubly uniparental inheritance (Bivalvia: Unionida).</title>
        <authorList>
            <person name="Smith C.H."/>
        </authorList>
    </citation>
    <scope>NUCLEOTIDE SEQUENCE</scope>
    <source>
        <strain evidence="2">CHS0354</strain>
        <tissue evidence="2">Mantle</tissue>
    </source>
</reference>
<evidence type="ECO:0000256" key="1">
    <source>
        <dbReference type="SAM" id="SignalP"/>
    </source>
</evidence>
<comment type="caution">
    <text evidence="2">The sequence shown here is derived from an EMBL/GenBank/DDBJ whole genome shotgun (WGS) entry which is preliminary data.</text>
</comment>
<protein>
    <recommendedName>
        <fullName evidence="4">Glycine-rich protein</fullName>
    </recommendedName>
</protein>
<gene>
    <name evidence="2" type="ORF">CHS0354_022902</name>
</gene>
<dbReference type="Proteomes" id="UP001195483">
    <property type="component" value="Unassembled WGS sequence"/>
</dbReference>
<keyword evidence="1" id="KW-0732">Signal</keyword>
<reference evidence="2" key="3">
    <citation type="submission" date="2023-05" db="EMBL/GenBank/DDBJ databases">
        <authorList>
            <person name="Smith C.H."/>
        </authorList>
    </citation>
    <scope>NUCLEOTIDE SEQUENCE</scope>
    <source>
        <strain evidence="2">CHS0354</strain>
        <tissue evidence="2">Mantle</tissue>
    </source>
</reference>
<evidence type="ECO:0000313" key="2">
    <source>
        <dbReference type="EMBL" id="KAK3583856.1"/>
    </source>
</evidence>
<evidence type="ECO:0000313" key="3">
    <source>
        <dbReference type="Proteomes" id="UP001195483"/>
    </source>
</evidence>
<feature type="chain" id="PRO_5042294598" description="Glycine-rich protein" evidence="1">
    <location>
        <begin position="21"/>
        <end position="119"/>
    </location>
</feature>
<name>A0AAE0S232_9BIVA</name>
<reference evidence="2" key="1">
    <citation type="journal article" date="2021" name="Genome Biol. Evol.">
        <title>A High-Quality Reference Genome for a Parasitic Bivalve with Doubly Uniparental Inheritance (Bivalvia: Unionida).</title>
        <authorList>
            <person name="Smith C.H."/>
        </authorList>
    </citation>
    <scope>NUCLEOTIDE SEQUENCE</scope>
    <source>
        <strain evidence="2">CHS0354</strain>
    </source>
</reference>
<evidence type="ECO:0008006" key="4">
    <source>
        <dbReference type="Google" id="ProtNLM"/>
    </source>
</evidence>
<accession>A0AAE0S232</accession>
<keyword evidence="3" id="KW-1185">Reference proteome</keyword>
<dbReference type="AlphaFoldDB" id="A0AAE0S232"/>
<organism evidence="2 3">
    <name type="scientific">Potamilus streckersoni</name>
    <dbReference type="NCBI Taxonomy" id="2493646"/>
    <lineage>
        <taxon>Eukaryota</taxon>
        <taxon>Metazoa</taxon>
        <taxon>Spiralia</taxon>
        <taxon>Lophotrochozoa</taxon>
        <taxon>Mollusca</taxon>
        <taxon>Bivalvia</taxon>
        <taxon>Autobranchia</taxon>
        <taxon>Heteroconchia</taxon>
        <taxon>Palaeoheterodonta</taxon>
        <taxon>Unionida</taxon>
        <taxon>Unionoidea</taxon>
        <taxon>Unionidae</taxon>
        <taxon>Ambleminae</taxon>
        <taxon>Lampsilini</taxon>
        <taxon>Potamilus</taxon>
    </lineage>
</organism>
<proteinExistence type="predicted"/>
<feature type="signal peptide" evidence="1">
    <location>
        <begin position="1"/>
        <end position="20"/>
    </location>
</feature>